<name>A0ABW1SX49_9ACTN</name>
<keyword evidence="5 6" id="KW-0472">Membrane</keyword>
<dbReference type="PANTHER" id="PTHR38459:SF1">
    <property type="entry name" value="PROPHAGE BACTOPRENOL-LINKED GLUCOSE TRANSLOCASE HOMOLOG"/>
    <property type="match status" value="1"/>
</dbReference>
<feature type="transmembrane region" description="Helical" evidence="6">
    <location>
        <begin position="69"/>
        <end position="85"/>
    </location>
</feature>
<dbReference type="InterPro" id="IPR051401">
    <property type="entry name" value="GtrA_CellWall_Glycosyl"/>
</dbReference>
<dbReference type="InterPro" id="IPR007267">
    <property type="entry name" value="GtrA_DPMS_TM"/>
</dbReference>
<feature type="domain" description="GtrA/DPMS transmembrane" evidence="7">
    <location>
        <begin position="36"/>
        <end position="162"/>
    </location>
</feature>
<evidence type="ECO:0000256" key="3">
    <source>
        <dbReference type="ARBA" id="ARBA00022692"/>
    </source>
</evidence>
<feature type="transmembrane region" description="Helical" evidence="6">
    <location>
        <begin position="135"/>
        <end position="155"/>
    </location>
</feature>
<keyword evidence="4 6" id="KW-1133">Transmembrane helix</keyword>
<evidence type="ECO:0000259" key="7">
    <source>
        <dbReference type="Pfam" id="PF04138"/>
    </source>
</evidence>
<evidence type="ECO:0000313" key="9">
    <source>
        <dbReference type="Proteomes" id="UP001596138"/>
    </source>
</evidence>
<gene>
    <name evidence="8" type="ORF">ACFQGU_03180</name>
</gene>
<protein>
    <submittedName>
        <fullName evidence="8">GtrA family protein</fullName>
    </submittedName>
</protein>
<evidence type="ECO:0000313" key="8">
    <source>
        <dbReference type="EMBL" id="MFC6236866.1"/>
    </source>
</evidence>
<accession>A0ABW1SX49</accession>
<evidence type="ECO:0000256" key="5">
    <source>
        <dbReference type="ARBA" id="ARBA00023136"/>
    </source>
</evidence>
<sequence length="178" mass="19963">MRDRYHQPVSETTPSRRGLVRGLIDQVDKLWHEVAKFGVVGAFAFVIDVGLFNLLRFAGGEGPMYDKPLTAKVVSVAVATTFAYFGNRYWTFRHRGRTSFHREYLLFFVLNGVGMAISVACLWISHYLLGFTSALADNISANVIGLGLGTLFRFWSYRRWVFPEDVEAADEAAIATSA</sequence>
<organism evidence="8 9">
    <name type="scientific">Longivirga aurantiaca</name>
    <dbReference type="NCBI Taxonomy" id="1837743"/>
    <lineage>
        <taxon>Bacteria</taxon>
        <taxon>Bacillati</taxon>
        <taxon>Actinomycetota</taxon>
        <taxon>Actinomycetes</taxon>
        <taxon>Sporichthyales</taxon>
        <taxon>Sporichthyaceae</taxon>
        <taxon>Longivirga</taxon>
    </lineage>
</organism>
<feature type="transmembrane region" description="Helical" evidence="6">
    <location>
        <begin position="37"/>
        <end position="57"/>
    </location>
</feature>
<dbReference type="Pfam" id="PF04138">
    <property type="entry name" value="GtrA_DPMS_TM"/>
    <property type="match status" value="1"/>
</dbReference>
<evidence type="ECO:0000256" key="6">
    <source>
        <dbReference type="SAM" id="Phobius"/>
    </source>
</evidence>
<keyword evidence="3 6" id="KW-0812">Transmembrane</keyword>
<evidence type="ECO:0000256" key="4">
    <source>
        <dbReference type="ARBA" id="ARBA00022989"/>
    </source>
</evidence>
<dbReference type="PANTHER" id="PTHR38459">
    <property type="entry name" value="PROPHAGE BACTOPRENOL-LINKED GLUCOSE TRANSLOCASE HOMOLOG"/>
    <property type="match status" value="1"/>
</dbReference>
<comment type="caution">
    <text evidence="8">The sequence shown here is derived from an EMBL/GenBank/DDBJ whole genome shotgun (WGS) entry which is preliminary data.</text>
</comment>
<proteinExistence type="inferred from homology"/>
<comment type="subcellular location">
    <subcellularLocation>
        <location evidence="1">Membrane</location>
        <topology evidence="1">Multi-pass membrane protein</topology>
    </subcellularLocation>
</comment>
<evidence type="ECO:0000256" key="1">
    <source>
        <dbReference type="ARBA" id="ARBA00004141"/>
    </source>
</evidence>
<comment type="similarity">
    <text evidence="2">Belongs to the GtrA family.</text>
</comment>
<feature type="transmembrane region" description="Helical" evidence="6">
    <location>
        <begin position="105"/>
        <end position="129"/>
    </location>
</feature>
<evidence type="ECO:0000256" key="2">
    <source>
        <dbReference type="ARBA" id="ARBA00009399"/>
    </source>
</evidence>
<keyword evidence="9" id="KW-1185">Reference proteome</keyword>
<dbReference type="EMBL" id="JBHSTI010000002">
    <property type="protein sequence ID" value="MFC6236866.1"/>
    <property type="molecule type" value="Genomic_DNA"/>
</dbReference>
<dbReference type="Proteomes" id="UP001596138">
    <property type="component" value="Unassembled WGS sequence"/>
</dbReference>
<reference evidence="9" key="1">
    <citation type="journal article" date="2019" name="Int. J. Syst. Evol. Microbiol.">
        <title>The Global Catalogue of Microorganisms (GCM) 10K type strain sequencing project: providing services to taxonomists for standard genome sequencing and annotation.</title>
        <authorList>
            <consortium name="The Broad Institute Genomics Platform"/>
            <consortium name="The Broad Institute Genome Sequencing Center for Infectious Disease"/>
            <person name="Wu L."/>
            <person name="Ma J."/>
        </authorList>
    </citation>
    <scope>NUCLEOTIDE SEQUENCE [LARGE SCALE GENOMIC DNA]</scope>
    <source>
        <strain evidence="9">CGMCC 4.7317</strain>
    </source>
</reference>
<dbReference type="RefSeq" id="WP_386763955.1">
    <property type="nucleotide sequence ID" value="NZ_JBHSTI010000002.1"/>
</dbReference>